<evidence type="ECO:0000256" key="7">
    <source>
        <dbReference type="ARBA" id="ARBA00022989"/>
    </source>
</evidence>
<dbReference type="InterPro" id="IPR012621">
    <property type="entry name" value="Tom7"/>
</dbReference>
<feature type="transmembrane region" description="Helical" evidence="10">
    <location>
        <begin position="26"/>
        <end position="44"/>
    </location>
</feature>
<keyword evidence="7 10" id="KW-1133">Transmembrane helix</keyword>
<evidence type="ECO:0000256" key="1">
    <source>
        <dbReference type="ARBA" id="ARBA00004572"/>
    </source>
</evidence>
<protein>
    <submittedName>
        <fullName evidence="12">Mitochondrial import receptor subunit TOM7 homolog</fullName>
    </submittedName>
</protein>
<keyword evidence="11" id="KW-1185">Reference proteome</keyword>
<keyword evidence="4 10" id="KW-0812">Transmembrane</keyword>
<evidence type="ECO:0000256" key="9">
    <source>
        <dbReference type="ARBA" id="ARBA00023136"/>
    </source>
</evidence>
<comment type="subcellular location">
    <subcellularLocation>
        <location evidence="1">Mitochondrion outer membrane</location>
        <topology evidence="1">Single-pass membrane protein</topology>
    </subcellularLocation>
</comment>
<evidence type="ECO:0000256" key="5">
    <source>
        <dbReference type="ARBA" id="ARBA00022787"/>
    </source>
</evidence>
<dbReference type="Pfam" id="PF08038">
    <property type="entry name" value="Tom7"/>
    <property type="match status" value="1"/>
</dbReference>
<reference evidence="12" key="2">
    <citation type="submission" date="2019-11" db="UniProtKB">
        <authorList>
            <consortium name="WormBaseParasite"/>
        </authorList>
    </citation>
    <scope>IDENTIFICATION</scope>
    <source>
        <strain evidence="12">Puerto Rican</strain>
    </source>
</reference>
<keyword evidence="5" id="KW-1000">Mitochondrion outer membrane</keyword>
<comment type="similarity">
    <text evidence="2">Belongs to the Tom7 family.</text>
</comment>
<dbReference type="Proteomes" id="UP000008854">
    <property type="component" value="Unassembled WGS sequence"/>
</dbReference>
<dbReference type="GO" id="GO:0005742">
    <property type="term" value="C:mitochondrial outer membrane translocase complex"/>
    <property type="evidence" value="ECO:0007669"/>
    <property type="project" value="InterPro"/>
</dbReference>
<keyword evidence="8" id="KW-0496">Mitochondrion</keyword>
<keyword evidence="6" id="KW-0653">Protein transport</keyword>
<dbReference type="GO" id="GO:0030150">
    <property type="term" value="P:protein import into mitochondrial matrix"/>
    <property type="evidence" value="ECO:0007669"/>
    <property type="project" value="InterPro"/>
</dbReference>
<keyword evidence="3" id="KW-0813">Transport</keyword>
<dbReference type="WBParaSite" id="Smp_302800.1">
    <property type="protein sequence ID" value="Smp_302800.1"/>
    <property type="gene ID" value="Smp_302800"/>
</dbReference>
<evidence type="ECO:0000313" key="11">
    <source>
        <dbReference type="Proteomes" id="UP000008854"/>
    </source>
</evidence>
<keyword evidence="9 10" id="KW-0472">Membrane</keyword>
<reference evidence="11" key="1">
    <citation type="journal article" date="2012" name="PLoS Negl. Trop. Dis.">
        <title>A systematically improved high quality genome and transcriptome of the human blood fluke Schistosoma mansoni.</title>
        <authorList>
            <person name="Protasio A.V."/>
            <person name="Tsai I.J."/>
            <person name="Babbage A."/>
            <person name="Nichol S."/>
            <person name="Hunt M."/>
            <person name="Aslett M.A."/>
            <person name="De Silva N."/>
            <person name="Velarde G.S."/>
            <person name="Anderson T.J."/>
            <person name="Clark R.C."/>
            <person name="Davidson C."/>
            <person name="Dillon G.P."/>
            <person name="Holroyd N.E."/>
            <person name="LoVerde P.T."/>
            <person name="Lloyd C."/>
            <person name="McQuillan J."/>
            <person name="Oliveira G."/>
            <person name="Otto T.D."/>
            <person name="Parker-Manuel S.J."/>
            <person name="Quail M.A."/>
            <person name="Wilson R.A."/>
            <person name="Zerlotini A."/>
            <person name="Dunne D.W."/>
            <person name="Berriman M."/>
        </authorList>
    </citation>
    <scope>NUCLEOTIDE SEQUENCE [LARGE SCALE GENOMIC DNA]</scope>
    <source>
        <strain evidence="11">Puerto Rican</strain>
    </source>
</reference>
<evidence type="ECO:0000256" key="4">
    <source>
        <dbReference type="ARBA" id="ARBA00022692"/>
    </source>
</evidence>
<evidence type="ECO:0000256" key="6">
    <source>
        <dbReference type="ARBA" id="ARBA00022927"/>
    </source>
</evidence>
<dbReference type="AlphaFoldDB" id="A0A5K4F3B3"/>
<evidence type="ECO:0000313" key="12">
    <source>
        <dbReference type="WBParaSite" id="Smp_302800.1"/>
    </source>
</evidence>
<sequence>MFMLGDSTLQKPKTGYQLYLSKLCDFLRIAFHIGYIPLIIYFGVTNQGRPLEFPISLWSVLMPLSPGQ</sequence>
<name>A0A5K4F3B3_SCHMA</name>
<evidence type="ECO:0000256" key="3">
    <source>
        <dbReference type="ARBA" id="ARBA00022448"/>
    </source>
</evidence>
<accession>A0A5K4F3B3</accession>
<proteinExistence type="inferred from homology"/>
<evidence type="ECO:0000256" key="2">
    <source>
        <dbReference type="ARBA" id="ARBA00010917"/>
    </source>
</evidence>
<organism evidence="11 12">
    <name type="scientific">Schistosoma mansoni</name>
    <name type="common">Blood fluke</name>
    <dbReference type="NCBI Taxonomy" id="6183"/>
    <lineage>
        <taxon>Eukaryota</taxon>
        <taxon>Metazoa</taxon>
        <taxon>Spiralia</taxon>
        <taxon>Lophotrochozoa</taxon>
        <taxon>Platyhelminthes</taxon>
        <taxon>Trematoda</taxon>
        <taxon>Digenea</taxon>
        <taxon>Strigeidida</taxon>
        <taxon>Schistosomatoidea</taxon>
        <taxon>Schistosomatidae</taxon>
        <taxon>Schistosoma</taxon>
    </lineage>
</organism>
<dbReference type="InParanoid" id="A0A5K4F3B3"/>
<evidence type="ECO:0000256" key="10">
    <source>
        <dbReference type="SAM" id="Phobius"/>
    </source>
</evidence>
<evidence type="ECO:0000256" key="8">
    <source>
        <dbReference type="ARBA" id="ARBA00023128"/>
    </source>
</evidence>